<dbReference type="Ensembl" id="ENSMLUT00000027138.1">
    <property type="protein sequence ID" value="ENSMLUP00000016847.1"/>
    <property type="gene ID" value="ENSMLUG00000026909.1"/>
</dbReference>
<dbReference type="GeneTree" id="ENSGT00390000014494"/>
<proteinExistence type="inferred from homology"/>
<dbReference type="HOGENOM" id="CLU_082523_2_2_1"/>
<dbReference type="EMBL" id="AAPE02000998">
    <property type="status" value="NOT_ANNOTATED_CDS"/>
    <property type="molecule type" value="Genomic_DNA"/>
</dbReference>
<organism evidence="9 10">
    <name type="scientific">Myotis lucifugus</name>
    <name type="common">Little brown bat</name>
    <dbReference type="NCBI Taxonomy" id="59463"/>
    <lineage>
        <taxon>Eukaryota</taxon>
        <taxon>Metazoa</taxon>
        <taxon>Chordata</taxon>
        <taxon>Craniata</taxon>
        <taxon>Vertebrata</taxon>
        <taxon>Euteleostomi</taxon>
        <taxon>Mammalia</taxon>
        <taxon>Eutheria</taxon>
        <taxon>Laurasiatheria</taxon>
        <taxon>Chiroptera</taxon>
        <taxon>Yangochiroptera</taxon>
        <taxon>Vespertilionidae</taxon>
        <taxon>Myotis</taxon>
    </lineage>
</organism>
<evidence type="ECO:0000256" key="1">
    <source>
        <dbReference type="ARBA" id="ARBA00004123"/>
    </source>
</evidence>
<evidence type="ECO:0000256" key="7">
    <source>
        <dbReference type="ARBA" id="ARBA00023242"/>
    </source>
</evidence>
<dbReference type="InterPro" id="IPR008409">
    <property type="entry name" value="SPF27"/>
</dbReference>
<keyword evidence="6" id="KW-0508">mRNA splicing</keyword>
<evidence type="ECO:0000313" key="10">
    <source>
        <dbReference type="Proteomes" id="UP000001074"/>
    </source>
</evidence>
<accession>G1PZG5</accession>
<comment type="similarity">
    <text evidence="2">Belongs to the SPF27 family.</text>
</comment>
<evidence type="ECO:0000256" key="6">
    <source>
        <dbReference type="ARBA" id="ARBA00023187"/>
    </source>
</evidence>
<dbReference type="GO" id="GO:0071011">
    <property type="term" value="C:precatalytic spliceosome"/>
    <property type="evidence" value="ECO:0007669"/>
    <property type="project" value="TreeGrafter"/>
</dbReference>
<dbReference type="PANTHER" id="PTHR13296:SF0">
    <property type="entry name" value="PRE-MRNA-SPLICING FACTOR SPF27"/>
    <property type="match status" value="1"/>
</dbReference>
<evidence type="ECO:0000256" key="2">
    <source>
        <dbReference type="ARBA" id="ARBA00010788"/>
    </source>
</evidence>
<dbReference type="STRING" id="59463.ENSMLUP00000016847"/>
<dbReference type="GO" id="GO:0071013">
    <property type="term" value="C:catalytic step 2 spliceosome"/>
    <property type="evidence" value="ECO:0007669"/>
    <property type="project" value="TreeGrafter"/>
</dbReference>
<name>G1PZG5_MYOLU</name>
<dbReference type="GO" id="GO:0000974">
    <property type="term" value="C:Prp19 complex"/>
    <property type="evidence" value="ECO:0007669"/>
    <property type="project" value="TreeGrafter"/>
</dbReference>
<dbReference type="eggNOG" id="KOG3096">
    <property type="taxonomic scope" value="Eukaryota"/>
</dbReference>
<evidence type="ECO:0000256" key="8">
    <source>
        <dbReference type="SAM" id="Coils"/>
    </source>
</evidence>
<keyword evidence="8" id="KW-0175">Coiled coil</keyword>
<keyword evidence="10" id="KW-1185">Reference proteome</keyword>
<comment type="subcellular location">
    <subcellularLocation>
        <location evidence="1">Nucleus</location>
    </subcellularLocation>
</comment>
<evidence type="ECO:0000256" key="5">
    <source>
        <dbReference type="ARBA" id="ARBA00022728"/>
    </source>
</evidence>
<keyword evidence="4" id="KW-0507">mRNA processing</keyword>
<dbReference type="PANTHER" id="PTHR13296">
    <property type="entry name" value="BCAS2 PROTEIN"/>
    <property type="match status" value="1"/>
</dbReference>
<dbReference type="Proteomes" id="UP000001074">
    <property type="component" value="Unassembled WGS sequence"/>
</dbReference>
<reference evidence="9" key="2">
    <citation type="submission" date="2025-08" db="UniProtKB">
        <authorList>
            <consortium name="Ensembl"/>
        </authorList>
    </citation>
    <scope>IDENTIFICATION</scope>
</reference>
<keyword evidence="7" id="KW-0539">Nucleus</keyword>
<reference evidence="9 10" key="1">
    <citation type="journal article" date="2011" name="Nature">
        <title>A high-resolution map of human evolutionary constraint using 29 mammals.</title>
        <authorList>
            <person name="Lindblad-Toh K."/>
            <person name="Garber M."/>
            <person name="Zuk O."/>
            <person name="Lin M.F."/>
            <person name="Parker B.J."/>
            <person name="Washietl S."/>
            <person name="Kheradpour P."/>
            <person name="Ernst J."/>
            <person name="Jordan G."/>
            <person name="Mauceli E."/>
            <person name="Ward L.D."/>
            <person name="Lowe C.B."/>
            <person name="Holloway A.K."/>
            <person name="Clamp M."/>
            <person name="Gnerre S."/>
            <person name="Alfoldi J."/>
            <person name="Beal K."/>
            <person name="Chang J."/>
            <person name="Clawson H."/>
            <person name="Cuff J."/>
            <person name="Di Palma F."/>
            <person name="Fitzgerald S."/>
            <person name="Flicek P."/>
            <person name="Guttman M."/>
            <person name="Hubisz M.J."/>
            <person name="Jaffe D.B."/>
            <person name="Jungreis I."/>
            <person name="Kent W.J."/>
            <person name="Kostka D."/>
            <person name="Lara M."/>
            <person name="Martins A.L."/>
            <person name="Massingham T."/>
            <person name="Moltke I."/>
            <person name="Raney B.J."/>
            <person name="Rasmussen M.D."/>
            <person name="Robinson J."/>
            <person name="Stark A."/>
            <person name="Vilella A.J."/>
            <person name="Wen J."/>
            <person name="Xie X."/>
            <person name="Zody M.C."/>
            <person name="Baldwin J."/>
            <person name="Bloom T."/>
            <person name="Chin C.W."/>
            <person name="Heiman D."/>
            <person name="Nicol R."/>
            <person name="Nusbaum C."/>
            <person name="Young S."/>
            <person name="Wilkinson J."/>
            <person name="Worley K.C."/>
            <person name="Kovar C.L."/>
            <person name="Muzny D.M."/>
            <person name="Gibbs R.A."/>
            <person name="Cree A."/>
            <person name="Dihn H.H."/>
            <person name="Fowler G."/>
            <person name="Jhangiani S."/>
            <person name="Joshi V."/>
            <person name="Lee S."/>
            <person name="Lewis L.R."/>
            <person name="Nazareth L.V."/>
            <person name="Okwuonu G."/>
            <person name="Santibanez J."/>
            <person name="Warren W.C."/>
            <person name="Mardis E.R."/>
            <person name="Weinstock G.M."/>
            <person name="Wilson R.K."/>
            <person name="Delehaunty K."/>
            <person name="Dooling D."/>
            <person name="Fronik C."/>
            <person name="Fulton L."/>
            <person name="Fulton B."/>
            <person name="Graves T."/>
            <person name="Minx P."/>
            <person name="Sodergren E."/>
            <person name="Birney E."/>
            <person name="Margulies E.H."/>
            <person name="Herrero J."/>
            <person name="Green E.D."/>
            <person name="Haussler D."/>
            <person name="Siepel A."/>
            <person name="Goldman N."/>
            <person name="Pollard K.S."/>
            <person name="Pedersen J.S."/>
            <person name="Lander E.S."/>
            <person name="Kellis M."/>
        </authorList>
    </citation>
    <scope>NUCLEOTIDE SEQUENCE [LARGE SCALE GENOMIC DNA]</scope>
</reference>
<dbReference type="AlphaFoldDB" id="G1PZG5"/>
<feature type="coiled-coil region" evidence="8">
    <location>
        <begin position="102"/>
        <end position="168"/>
    </location>
</feature>
<dbReference type="Pfam" id="PF05700">
    <property type="entry name" value="BCAS2"/>
    <property type="match status" value="1"/>
</dbReference>
<dbReference type="InParanoid" id="G1PZG5"/>
<dbReference type="GO" id="GO:0008380">
    <property type="term" value="P:RNA splicing"/>
    <property type="evidence" value="ECO:0007669"/>
    <property type="project" value="UniProtKB-KW"/>
</dbReference>
<dbReference type="GO" id="GO:0006397">
    <property type="term" value="P:mRNA processing"/>
    <property type="evidence" value="ECO:0007669"/>
    <property type="project" value="UniProtKB-KW"/>
</dbReference>
<reference evidence="9" key="3">
    <citation type="submission" date="2025-09" db="UniProtKB">
        <authorList>
            <consortium name="Ensembl"/>
        </authorList>
    </citation>
    <scope>IDENTIFICATION</scope>
</reference>
<sequence>AAAVQAEEEMHRYRPAENYLSNRTAQDYSALENNILELNLKDWLLDNPSSGHKIDIGAWQECVNNSMAQLEHQPAWIEKLELMSQRGCNACKVYNENRVHMIGHAQKELQKLRRRIQDLNWQLDGNEEKWESNWASLVSKNHELGRTIVQLEDEVFQMKQQHGEAKKTSEQQDL</sequence>
<evidence type="ECO:0000313" key="9">
    <source>
        <dbReference type="Ensembl" id="ENSMLUP00000016847.1"/>
    </source>
</evidence>
<evidence type="ECO:0000256" key="4">
    <source>
        <dbReference type="ARBA" id="ARBA00022664"/>
    </source>
</evidence>
<evidence type="ECO:0000256" key="3">
    <source>
        <dbReference type="ARBA" id="ARBA00014158"/>
    </source>
</evidence>
<protein>
    <recommendedName>
        <fullName evidence="3">Pre-mRNA-splicing factor SPF27</fullName>
    </recommendedName>
</protein>
<keyword evidence="5" id="KW-0747">Spliceosome</keyword>